<name>A0A0V1LSI5_9BILA</name>
<dbReference type="PANTHER" id="PTHR12225">
    <property type="entry name" value="ADHESION REGULATING MOLECULE 1 110 KDA CELL MEMBRANE GLYCOPROTEIN"/>
    <property type="match status" value="1"/>
</dbReference>
<dbReference type="GO" id="GO:0070628">
    <property type="term" value="F:proteasome binding"/>
    <property type="evidence" value="ECO:0007669"/>
    <property type="project" value="TreeGrafter"/>
</dbReference>
<evidence type="ECO:0000256" key="7">
    <source>
        <dbReference type="ARBA" id="ARBA00054744"/>
    </source>
</evidence>
<dbReference type="FunFam" id="2.30.29.70:FF:000001">
    <property type="entry name" value="Proteasomal ubiquitin receptor ADRM1"/>
    <property type="match status" value="1"/>
</dbReference>
<sequence>MCVVKDISNYCNWYLSVCICLFFVALYVKSNIQELSMALFSNRREQSSPFLIEFRAGKMQLRGTTVYPDHRKGLVYVHQSEDSLMHFCWKDRTTGVDLILFPEDVEFVPVPQCNSGRVFLLKFKNSNRRMFFWMQEPQSNRDEEYCRRVNELLNNPPALGSNRRGEGGRSAGGLHELTDHLGFMNQLLNLSSARRGGKKKTGISGAATSAEERMDWQSSLSGINQSQLVELLNLMGSGSQVLDQSGLESLNAPFLPMIEDDHSMMDASEQPVESTQGKESASATQGNQIKKAAGEGTAQIKVEDLRSIFSSLSGNATTYNTGARGSYFFIPAQPINLDTVFTPKALSKILSKKQYVERLCEHIPKECEKNYNEIETTLRSPQFIQCLRVFSKALQAGHLAPVFEQFRFPESVIRGCQKGGWRCDIIANVLHKVTTNTAKTCFENKGKFIYAFFDKQILTNVKSFHEPVRAAVFALSKVVALSAAEGGLEGCVFGFGTFCSKGTISFFSSNVFHKLYMANICFSISKMRSVSTEISANQLFMSLPSSTKAMCKQARAI</sequence>
<evidence type="ECO:0000256" key="10">
    <source>
        <dbReference type="SAM" id="Phobius"/>
    </source>
</evidence>
<dbReference type="GO" id="GO:0008541">
    <property type="term" value="C:proteasome regulatory particle, lid subcomplex"/>
    <property type="evidence" value="ECO:0007669"/>
    <property type="project" value="TreeGrafter"/>
</dbReference>
<feature type="domain" description="DEUBAD" evidence="11">
    <location>
        <begin position="328"/>
        <end position="439"/>
    </location>
</feature>
<keyword evidence="10" id="KW-1133">Transmembrane helix</keyword>
<dbReference type="InterPro" id="IPR038108">
    <property type="entry name" value="RPN13_DEUBAD_sf"/>
</dbReference>
<dbReference type="CDD" id="cd13314">
    <property type="entry name" value="PH_Rpn13"/>
    <property type="match status" value="1"/>
</dbReference>
<keyword evidence="6" id="KW-0539">Nucleus</keyword>
<dbReference type="InterPro" id="IPR044867">
    <property type="entry name" value="DEUBAD_dom"/>
</dbReference>
<evidence type="ECO:0000256" key="9">
    <source>
        <dbReference type="SAM" id="MobiDB-lite"/>
    </source>
</evidence>
<evidence type="ECO:0000256" key="1">
    <source>
        <dbReference type="ARBA" id="ARBA00004123"/>
    </source>
</evidence>
<keyword evidence="5" id="KW-0647">Proteasome</keyword>
<dbReference type="InterPro" id="IPR032368">
    <property type="entry name" value="RPN13_DEUBAD"/>
</dbReference>
<organism evidence="13 14">
    <name type="scientific">Trichinella nativa</name>
    <dbReference type="NCBI Taxonomy" id="6335"/>
    <lineage>
        <taxon>Eukaryota</taxon>
        <taxon>Metazoa</taxon>
        <taxon>Ecdysozoa</taxon>
        <taxon>Nematoda</taxon>
        <taxon>Enoplea</taxon>
        <taxon>Dorylaimia</taxon>
        <taxon>Trichinellida</taxon>
        <taxon>Trichinellidae</taxon>
        <taxon>Trichinella</taxon>
    </lineage>
</organism>
<evidence type="ECO:0000256" key="6">
    <source>
        <dbReference type="ARBA" id="ARBA00023242"/>
    </source>
</evidence>
<dbReference type="EMBL" id="JYDW01000009">
    <property type="protein sequence ID" value="KRZ62385.1"/>
    <property type="molecule type" value="Genomic_DNA"/>
</dbReference>
<evidence type="ECO:0000259" key="12">
    <source>
        <dbReference type="PROSITE" id="PS51917"/>
    </source>
</evidence>
<evidence type="ECO:0000256" key="3">
    <source>
        <dbReference type="ARBA" id="ARBA00009216"/>
    </source>
</evidence>
<dbReference type="InterPro" id="IPR038633">
    <property type="entry name" value="Rpn13/ADRM1_Pru_sf"/>
</dbReference>
<feature type="compositionally biased region" description="Polar residues" evidence="9">
    <location>
        <begin position="271"/>
        <end position="288"/>
    </location>
</feature>
<evidence type="ECO:0000259" key="11">
    <source>
        <dbReference type="PROSITE" id="PS51916"/>
    </source>
</evidence>
<accession>A0A0V1LSI5</accession>
<dbReference type="Pfam" id="PF04683">
    <property type="entry name" value="Rpn13_ADRM1_Pru"/>
    <property type="match status" value="1"/>
</dbReference>
<feature type="region of interest" description="Disordered" evidence="9">
    <location>
        <begin position="265"/>
        <end position="292"/>
    </location>
</feature>
<dbReference type="GO" id="GO:0061133">
    <property type="term" value="F:endopeptidase activator activity"/>
    <property type="evidence" value="ECO:0007669"/>
    <property type="project" value="TreeGrafter"/>
</dbReference>
<proteinExistence type="inferred from homology"/>
<dbReference type="Proteomes" id="UP000054721">
    <property type="component" value="Unassembled WGS sequence"/>
</dbReference>
<dbReference type="InterPro" id="IPR044868">
    <property type="entry name" value="Rpn13/ADRM1_Pru"/>
</dbReference>
<keyword evidence="13" id="KW-0675">Receptor</keyword>
<dbReference type="STRING" id="6335.A0A0V1LSI5"/>
<evidence type="ECO:0000256" key="5">
    <source>
        <dbReference type="ARBA" id="ARBA00022942"/>
    </source>
</evidence>
<dbReference type="GO" id="GO:0005737">
    <property type="term" value="C:cytoplasm"/>
    <property type="evidence" value="ECO:0007669"/>
    <property type="project" value="UniProtKB-SubCell"/>
</dbReference>
<protein>
    <recommendedName>
        <fullName evidence="8">Proteasomal ubiquitin receptor ADRM1 homolog</fullName>
    </recommendedName>
</protein>
<dbReference type="PROSITE" id="PS51916">
    <property type="entry name" value="DEUBAD"/>
    <property type="match status" value="1"/>
</dbReference>
<evidence type="ECO:0000313" key="13">
    <source>
        <dbReference type="EMBL" id="KRZ62385.1"/>
    </source>
</evidence>
<keyword evidence="14" id="KW-1185">Reference proteome</keyword>
<gene>
    <name evidence="13" type="primary">ADRM1</name>
    <name evidence="13" type="ORF">T02_13317</name>
</gene>
<dbReference type="AlphaFoldDB" id="A0A0V1LSI5"/>
<keyword evidence="10" id="KW-0812">Transmembrane</keyword>
<dbReference type="PROSITE" id="PS51917">
    <property type="entry name" value="PRU"/>
    <property type="match status" value="1"/>
</dbReference>
<evidence type="ECO:0000256" key="8">
    <source>
        <dbReference type="ARBA" id="ARBA00070663"/>
    </source>
</evidence>
<dbReference type="Pfam" id="PF16550">
    <property type="entry name" value="RPN13_C"/>
    <property type="match status" value="1"/>
</dbReference>
<dbReference type="Gene3D" id="1.10.2020.20">
    <property type="match status" value="1"/>
</dbReference>
<keyword evidence="10" id="KW-0472">Membrane</keyword>
<feature type="domain" description="Pru" evidence="12">
    <location>
        <begin position="46"/>
        <end position="156"/>
    </location>
</feature>
<keyword evidence="4" id="KW-0963">Cytoplasm</keyword>
<comment type="function">
    <text evidence="7">May function as a proteasomal ubiquitin receptor. May promote the deubiquitinating activity associated with the 26S proteasome.</text>
</comment>
<comment type="caution">
    <text evidence="13">The sequence shown here is derived from an EMBL/GenBank/DDBJ whole genome shotgun (WGS) entry which is preliminary data.</text>
</comment>
<reference evidence="13 14" key="1">
    <citation type="submission" date="2015-05" db="EMBL/GenBank/DDBJ databases">
        <title>Evolution of Trichinella species and genotypes.</title>
        <authorList>
            <person name="Korhonen P.K."/>
            <person name="Edoardo P."/>
            <person name="Giuseppe L.R."/>
            <person name="Gasser R.B."/>
        </authorList>
    </citation>
    <scope>NUCLEOTIDE SEQUENCE [LARGE SCALE GENOMIC DNA]</scope>
    <source>
        <strain evidence="13">ISS10</strain>
    </source>
</reference>
<dbReference type="Gene3D" id="2.30.29.70">
    <property type="entry name" value="Proteasomal ubiquitin receptor Rpn13/ADRM1"/>
    <property type="match status" value="1"/>
</dbReference>
<dbReference type="OrthoDB" id="340431at2759"/>
<dbReference type="InterPro" id="IPR006773">
    <property type="entry name" value="Rpn13/ADRM1"/>
</dbReference>
<evidence type="ECO:0000313" key="14">
    <source>
        <dbReference type="Proteomes" id="UP000054721"/>
    </source>
</evidence>
<dbReference type="GO" id="GO:0005634">
    <property type="term" value="C:nucleus"/>
    <property type="evidence" value="ECO:0007669"/>
    <property type="project" value="UniProtKB-SubCell"/>
</dbReference>
<comment type="subcellular location">
    <subcellularLocation>
        <location evidence="2">Cytoplasm</location>
    </subcellularLocation>
    <subcellularLocation>
        <location evidence="1">Nucleus</location>
    </subcellularLocation>
</comment>
<feature type="transmembrane region" description="Helical" evidence="10">
    <location>
        <begin position="12"/>
        <end position="28"/>
    </location>
</feature>
<dbReference type="PANTHER" id="PTHR12225:SF0">
    <property type="entry name" value="PROTEASOMAL UBIQUITIN RECEPTOR ADRM1"/>
    <property type="match status" value="1"/>
</dbReference>
<evidence type="ECO:0000256" key="4">
    <source>
        <dbReference type="ARBA" id="ARBA00022490"/>
    </source>
</evidence>
<comment type="similarity">
    <text evidence="3">Belongs to the ADRM1 family.</text>
</comment>
<evidence type="ECO:0000256" key="2">
    <source>
        <dbReference type="ARBA" id="ARBA00004496"/>
    </source>
</evidence>